<proteinExistence type="predicted"/>
<organism evidence="1">
    <name type="scientific">viral metagenome</name>
    <dbReference type="NCBI Taxonomy" id="1070528"/>
    <lineage>
        <taxon>unclassified sequences</taxon>
        <taxon>metagenomes</taxon>
        <taxon>organismal metagenomes</taxon>
    </lineage>
</organism>
<accession>A0A6M3KV67</accession>
<dbReference type="EMBL" id="MT142585">
    <property type="protein sequence ID" value="QJA85632.1"/>
    <property type="molecule type" value="Genomic_DNA"/>
</dbReference>
<gene>
    <name evidence="1" type="ORF">MM415B02197_0018</name>
</gene>
<sequence length="329" mass="34341">MPGVKVGVYPISLDAGSEVSSTYEGRHITVREDELIHPYIADGFVNKGDPVILCSAAVPNSYGSAVGVAFNSGAAAADLIAVDTEGIWNLTVYAEDDSGNAAIVAGDRLYIRAGALSGAATGDGTGDAEISKITNTAFQVPFGYALATMAAGNSGVIAVKVHFDPTENSEKRMFTTVTSGAYTYGKHYTSVFAGGQSTGLEYHDQQVTGTQTGPLYGMGTWMELAAGFIAMDSPLVCFEVGLYDAGATLTLGRVIGIQMQIQVASQPATFYLFRVNGTNGFPIDAMFVVGNPNSLGWVAGAETATYSGSIPFYSWGGTIGWIRLYDGSS</sequence>
<dbReference type="AlphaFoldDB" id="A0A6M3KV67"/>
<reference evidence="1" key="1">
    <citation type="submission" date="2020-03" db="EMBL/GenBank/DDBJ databases">
        <title>The deep terrestrial virosphere.</title>
        <authorList>
            <person name="Holmfeldt K."/>
            <person name="Nilsson E."/>
            <person name="Simone D."/>
            <person name="Lopez-Fernandez M."/>
            <person name="Wu X."/>
            <person name="de Brujin I."/>
            <person name="Lundin D."/>
            <person name="Andersson A."/>
            <person name="Bertilsson S."/>
            <person name="Dopson M."/>
        </authorList>
    </citation>
    <scope>NUCLEOTIDE SEQUENCE</scope>
    <source>
        <strain evidence="1">MM415B02197</strain>
    </source>
</reference>
<protein>
    <submittedName>
        <fullName evidence="1">Putative structural protein</fullName>
    </submittedName>
</protein>
<name>A0A6M3KV67_9ZZZZ</name>
<evidence type="ECO:0000313" key="1">
    <source>
        <dbReference type="EMBL" id="QJA85632.1"/>
    </source>
</evidence>